<comment type="caution">
    <text evidence="2">The sequence shown here is derived from an EMBL/GenBank/DDBJ whole genome shotgun (WGS) entry which is preliminary data.</text>
</comment>
<evidence type="ECO:0000313" key="3">
    <source>
        <dbReference type="Proteomes" id="UP000596742"/>
    </source>
</evidence>
<feature type="compositionally biased region" description="Polar residues" evidence="1">
    <location>
        <begin position="90"/>
        <end position="123"/>
    </location>
</feature>
<reference evidence="2" key="1">
    <citation type="submission" date="2018-11" db="EMBL/GenBank/DDBJ databases">
        <authorList>
            <person name="Alioto T."/>
            <person name="Alioto T."/>
        </authorList>
    </citation>
    <scope>NUCLEOTIDE SEQUENCE</scope>
</reference>
<name>A0A8B6BSV4_MYTGA</name>
<evidence type="ECO:0000313" key="2">
    <source>
        <dbReference type="EMBL" id="VDH94977.1"/>
    </source>
</evidence>
<proteinExistence type="predicted"/>
<keyword evidence="3" id="KW-1185">Reference proteome</keyword>
<evidence type="ECO:0000256" key="1">
    <source>
        <dbReference type="SAM" id="MobiDB-lite"/>
    </source>
</evidence>
<accession>A0A8B6BSV4</accession>
<dbReference type="OrthoDB" id="6168792at2759"/>
<dbReference type="Proteomes" id="UP000596742">
    <property type="component" value="Unassembled WGS sequence"/>
</dbReference>
<protein>
    <submittedName>
        <fullName evidence="2">Uncharacterized protein</fullName>
    </submittedName>
</protein>
<sequence length="212" mass="24293">MFVQIDKLKSFWYNFTTLSITTSPSFVENLPPKFPETPRKPPLLPLPDLPIFPDRTPFSLTSRTSLAEYKNRNQPETENAYSGHPAKNHSGCTSTIPSNENLTTEQNNQSGCKTTSSETQTSITDLPPLVLQLIPETRPEVESLLRWLCNSIDAIGRLRESVKPKLGDIKESGSRLKDRESRRKLEAKNREIRRQIAENKWRNEQFRDIAKQ</sequence>
<feature type="region of interest" description="Disordered" evidence="1">
    <location>
        <begin position="62"/>
        <end position="123"/>
    </location>
</feature>
<dbReference type="AlphaFoldDB" id="A0A8B6BSV4"/>
<organism evidence="2 3">
    <name type="scientific">Mytilus galloprovincialis</name>
    <name type="common">Mediterranean mussel</name>
    <dbReference type="NCBI Taxonomy" id="29158"/>
    <lineage>
        <taxon>Eukaryota</taxon>
        <taxon>Metazoa</taxon>
        <taxon>Spiralia</taxon>
        <taxon>Lophotrochozoa</taxon>
        <taxon>Mollusca</taxon>
        <taxon>Bivalvia</taxon>
        <taxon>Autobranchia</taxon>
        <taxon>Pteriomorphia</taxon>
        <taxon>Mytilida</taxon>
        <taxon>Mytiloidea</taxon>
        <taxon>Mytilidae</taxon>
        <taxon>Mytilinae</taxon>
        <taxon>Mytilus</taxon>
    </lineage>
</organism>
<gene>
    <name evidence="2" type="ORF">MGAL_10B001918</name>
</gene>
<dbReference type="EMBL" id="UYJE01000653">
    <property type="protein sequence ID" value="VDH94977.1"/>
    <property type="molecule type" value="Genomic_DNA"/>
</dbReference>